<geneLocation type="mitochondrion" evidence="2"/>
<gene>
    <name evidence="2" type="primary">nad4L</name>
</gene>
<proteinExistence type="predicted"/>
<reference evidence="2" key="1">
    <citation type="submission" date="2017-02" db="EMBL/GenBank/DDBJ databases">
        <title>Mitochondrial genome organization varies among different groups of the booklouse, Liposcelis bostrychophila.</title>
        <authorList>
            <person name="Feng S.Q."/>
            <person name="Yang Q.Q."/>
            <person name="Li Z.H."/>
        </authorList>
    </citation>
    <scope>NUCLEOTIDE SEQUENCE</scope>
    <source>
        <strain evidence="2">KS</strain>
    </source>
</reference>
<evidence type="ECO:0000256" key="1">
    <source>
        <dbReference type="SAM" id="Phobius"/>
    </source>
</evidence>
<feature type="transmembrane region" description="Helical" evidence="1">
    <location>
        <begin position="12"/>
        <end position="33"/>
    </location>
</feature>
<keyword evidence="1" id="KW-0812">Transmembrane</keyword>
<keyword evidence="2" id="KW-0496">Mitochondrion</keyword>
<organism evidence="2">
    <name type="scientific">Liposcelis bostrychophila</name>
    <name type="common">Booklouse</name>
    <dbReference type="NCBI Taxonomy" id="185214"/>
    <lineage>
        <taxon>Eukaryota</taxon>
        <taxon>Metazoa</taxon>
        <taxon>Ecdysozoa</taxon>
        <taxon>Arthropoda</taxon>
        <taxon>Hexapoda</taxon>
        <taxon>Insecta</taxon>
        <taxon>Pterygota</taxon>
        <taxon>Neoptera</taxon>
        <taxon>Paraneoptera</taxon>
        <taxon>Psocodea</taxon>
        <taxon>Troctomorpha</taxon>
        <taxon>Liposcelidetae</taxon>
        <taxon>Liposcelididae</taxon>
        <taxon>Liposcelis</taxon>
    </lineage>
</organism>
<keyword evidence="1" id="KW-0472">Membrane</keyword>
<accession>A0A3Q8BY68</accession>
<name>A0A3Q8BY68_LIPBO</name>
<evidence type="ECO:0000313" key="2">
    <source>
        <dbReference type="EMBL" id="ATU74625.1"/>
    </source>
</evidence>
<dbReference type="AlphaFoldDB" id="A0A3Q8BY68"/>
<sequence length="81" mass="9662">MFILMWSLLFKYSLLMMILNMEMIMVLMFLFMFNYKIKIVMIMFMVMMVCEAIIGLIYCACWSLIFNNLKVSGISLSKFIL</sequence>
<keyword evidence="1" id="KW-1133">Transmembrane helix</keyword>
<protein>
    <submittedName>
        <fullName evidence="2">NADH dehydrogenase subunit 4L</fullName>
    </submittedName>
</protein>
<dbReference type="EMBL" id="KY656901">
    <property type="protein sequence ID" value="ATU74625.1"/>
    <property type="molecule type" value="Genomic_DNA"/>
</dbReference>
<feature type="transmembrane region" description="Helical" evidence="1">
    <location>
        <begin position="40"/>
        <end position="65"/>
    </location>
</feature>